<dbReference type="VEuPathDB" id="FungiDB:HMPREF1541_10835"/>
<dbReference type="InParanoid" id="W2S5T5"/>
<dbReference type="HOGENOM" id="CLU_1594465_0_0_1"/>
<keyword evidence="3" id="KW-1185">Reference proteome</keyword>
<dbReference type="RefSeq" id="XP_008713726.1">
    <property type="nucleotide sequence ID" value="XM_008715504.1"/>
</dbReference>
<protein>
    <submittedName>
        <fullName evidence="2">Uncharacterized protein</fullName>
    </submittedName>
</protein>
<feature type="compositionally biased region" description="Acidic residues" evidence="1">
    <location>
        <begin position="84"/>
        <end position="96"/>
    </location>
</feature>
<gene>
    <name evidence="2" type="ORF">HMPREF1541_10835</name>
</gene>
<evidence type="ECO:0000313" key="2">
    <source>
        <dbReference type="EMBL" id="ETN43970.1"/>
    </source>
</evidence>
<dbReference type="GeneID" id="19978174"/>
<name>W2S5T5_CYPE1</name>
<reference evidence="2 3" key="1">
    <citation type="submission" date="2013-03" db="EMBL/GenBank/DDBJ databases">
        <title>The Genome Sequence of Phialophora europaea CBS 101466.</title>
        <authorList>
            <consortium name="The Broad Institute Genomics Platform"/>
            <person name="Cuomo C."/>
            <person name="de Hoog S."/>
            <person name="Gorbushina A."/>
            <person name="Walker B."/>
            <person name="Young S.K."/>
            <person name="Zeng Q."/>
            <person name="Gargeya S."/>
            <person name="Fitzgerald M."/>
            <person name="Haas B."/>
            <person name="Abouelleil A."/>
            <person name="Allen A.W."/>
            <person name="Alvarado L."/>
            <person name="Arachchi H.M."/>
            <person name="Berlin A.M."/>
            <person name="Chapman S.B."/>
            <person name="Gainer-Dewar J."/>
            <person name="Goldberg J."/>
            <person name="Griggs A."/>
            <person name="Gujja S."/>
            <person name="Hansen M."/>
            <person name="Howarth C."/>
            <person name="Imamovic A."/>
            <person name="Ireland A."/>
            <person name="Larimer J."/>
            <person name="McCowan C."/>
            <person name="Murphy C."/>
            <person name="Pearson M."/>
            <person name="Poon T.W."/>
            <person name="Priest M."/>
            <person name="Roberts A."/>
            <person name="Saif S."/>
            <person name="Shea T."/>
            <person name="Sisk P."/>
            <person name="Sykes S."/>
            <person name="Wortman J."/>
            <person name="Nusbaum C."/>
            <person name="Birren B."/>
        </authorList>
    </citation>
    <scope>NUCLEOTIDE SEQUENCE [LARGE SCALE GENOMIC DNA]</scope>
    <source>
        <strain evidence="2 3">CBS 101466</strain>
    </source>
</reference>
<accession>W2S5T5</accession>
<dbReference type="Proteomes" id="UP000030752">
    <property type="component" value="Unassembled WGS sequence"/>
</dbReference>
<feature type="region of interest" description="Disordered" evidence="1">
    <location>
        <begin position="145"/>
        <end position="167"/>
    </location>
</feature>
<proteinExistence type="predicted"/>
<dbReference type="AlphaFoldDB" id="W2S5T5"/>
<feature type="compositionally biased region" description="Acidic residues" evidence="1">
    <location>
        <begin position="158"/>
        <end position="167"/>
    </location>
</feature>
<evidence type="ECO:0000256" key="1">
    <source>
        <dbReference type="SAM" id="MobiDB-lite"/>
    </source>
</evidence>
<sequence>MAFQPKPFSEVTKSAIASSFVPGVTLPANRHQGTLQKASLAQQVGDTFDDILDSLCDLEGDDEVELRVEMGDSGMDNEVVLGGMDDESDSGYESDDSQSPYISSDCSHRACFQGSSVCRVKGKASQREGSHLPAVKDLDMIDAEAKRAVTPDKPTDVQVDDMEWEST</sequence>
<dbReference type="EMBL" id="KB822716">
    <property type="protein sequence ID" value="ETN43970.1"/>
    <property type="molecule type" value="Genomic_DNA"/>
</dbReference>
<organism evidence="2 3">
    <name type="scientific">Cyphellophora europaea (strain CBS 101466)</name>
    <name type="common">Phialophora europaea</name>
    <dbReference type="NCBI Taxonomy" id="1220924"/>
    <lineage>
        <taxon>Eukaryota</taxon>
        <taxon>Fungi</taxon>
        <taxon>Dikarya</taxon>
        <taxon>Ascomycota</taxon>
        <taxon>Pezizomycotina</taxon>
        <taxon>Eurotiomycetes</taxon>
        <taxon>Chaetothyriomycetidae</taxon>
        <taxon>Chaetothyriales</taxon>
        <taxon>Cyphellophoraceae</taxon>
        <taxon>Cyphellophora</taxon>
    </lineage>
</organism>
<feature type="region of interest" description="Disordered" evidence="1">
    <location>
        <begin position="71"/>
        <end position="103"/>
    </location>
</feature>
<evidence type="ECO:0000313" key="3">
    <source>
        <dbReference type="Proteomes" id="UP000030752"/>
    </source>
</evidence>
<feature type="compositionally biased region" description="Basic and acidic residues" evidence="1">
    <location>
        <begin position="145"/>
        <end position="155"/>
    </location>
</feature>